<dbReference type="GO" id="GO:0005524">
    <property type="term" value="F:ATP binding"/>
    <property type="evidence" value="ECO:0007669"/>
    <property type="project" value="UniProtKB-KW"/>
</dbReference>
<dbReference type="PROSITE" id="PS50045">
    <property type="entry name" value="SIGMA54_INTERACT_4"/>
    <property type="match status" value="1"/>
</dbReference>
<dbReference type="PRINTS" id="PR01590">
    <property type="entry name" value="HTHFIS"/>
</dbReference>
<evidence type="ECO:0000259" key="7">
    <source>
        <dbReference type="PROSITE" id="PS50045"/>
    </source>
</evidence>
<evidence type="ECO:0000256" key="5">
    <source>
        <dbReference type="ARBA" id="ARBA00023163"/>
    </source>
</evidence>
<organism evidence="8 9">
    <name type="scientific">Klebsiella pneumoniae</name>
    <dbReference type="NCBI Taxonomy" id="573"/>
    <lineage>
        <taxon>Bacteria</taxon>
        <taxon>Pseudomonadati</taxon>
        <taxon>Pseudomonadota</taxon>
        <taxon>Gammaproteobacteria</taxon>
        <taxon>Enterobacterales</taxon>
        <taxon>Enterobacteriaceae</taxon>
        <taxon>Klebsiella/Raoultella group</taxon>
        <taxon>Klebsiella</taxon>
        <taxon>Klebsiella pneumoniae complex</taxon>
    </lineage>
</organism>
<dbReference type="PROSITE" id="PS00676">
    <property type="entry name" value="SIGMA54_INTERACT_2"/>
    <property type="match status" value="1"/>
</dbReference>
<dbReference type="InterPro" id="IPR015168">
    <property type="entry name" value="SsuA/THI5"/>
</dbReference>
<dbReference type="Gene3D" id="1.10.10.60">
    <property type="entry name" value="Homeodomain-like"/>
    <property type="match status" value="1"/>
</dbReference>
<dbReference type="SUPFAM" id="SSF52540">
    <property type="entry name" value="P-loop containing nucleoside triphosphate hydrolases"/>
    <property type="match status" value="1"/>
</dbReference>
<dbReference type="SMART" id="SM00062">
    <property type="entry name" value="PBPb"/>
    <property type="match status" value="1"/>
</dbReference>
<dbReference type="Gene3D" id="3.40.190.10">
    <property type="entry name" value="Periplasmic binding protein-like II"/>
    <property type="match status" value="2"/>
</dbReference>
<dbReference type="PANTHER" id="PTHR32071">
    <property type="entry name" value="TRANSCRIPTIONAL REGULATORY PROTEIN"/>
    <property type="match status" value="1"/>
</dbReference>
<dbReference type="InterPro" id="IPR025662">
    <property type="entry name" value="Sigma_54_int_dom_ATP-bd_1"/>
</dbReference>
<evidence type="ECO:0000313" key="8">
    <source>
        <dbReference type="EMBL" id="SPX54855.1"/>
    </source>
</evidence>
<dbReference type="Gene3D" id="1.10.8.60">
    <property type="match status" value="1"/>
</dbReference>
<keyword evidence="2" id="KW-0067">ATP-binding</keyword>
<dbReference type="Pfam" id="PF09084">
    <property type="entry name" value="NMT1"/>
    <property type="match status" value="1"/>
</dbReference>
<dbReference type="InterPro" id="IPR001638">
    <property type="entry name" value="Solute-binding_3/MltF_N"/>
</dbReference>
<reference evidence="8 9" key="1">
    <citation type="submission" date="2018-06" db="EMBL/GenBank/DDBJ databases">
        <authorList>
            <consortium name="Pathogen Informatics"/>
            <person name="Doyle S."/>
        </authorList>
    </citation>
    <scope>NUCLEOTIDE SEQUENCE [LARGE SCALE GENOMIC DNA]</scope>
    <source>
        <strain evidence="8 9">NCTC9601</strain>
    </source>
</reference>
<accession>A0A2X1QES5</accession>
<dbReference type="InterPro" id="IPR002197">
    <property type="entry name" value="HTH_Fis"/>
</dbReference>
<evidence type="ECO:0000256" key="6">
    <source>
        <dbReference type="SAM" id="MobiDB-lite"/>
    </source>
</evidence>
<dbReference type="AlphaFoldDB" id="A0A2X1QES5"/>
<dbReference type="FunFam" id="3.40.50.300:FF:000006">
    <property type="entry name" value="DNA-binding transcriptional regulator NtrC"/>
    <property type="match status" value="1"/>
</dbReference>
<keyword evidence="1" id="KW-0547">Nucleotide-binding</keyword>
<dbReference type="CDD" id="cd13557">
    <property type="entry name" value="PBP2_SsuA"/>
    <property type="match status" value="1"/>
</dbReference>
<dbReference type="PROSITE" id="PS00688">
    <property type="entry name" value="SIGMA54_INTERACT_3"/>
    <property type="match status" value="1"/>
</dbReference>
<dbReference type="CDD" id="cd00009">
    <property type="entry name" value="AAA"/>
    <property type="match status" value="1"/>
</dbReference>
<dbReference type="SUPFAM" id="SSF53850">
    <property type="entry name" value="Periplasmic binding protein-like II"/>
    <property type="match status" value="1"/>
</dbReference>
<evidence type="ECO:0000256" key="4">
    <source>
        <dbReference type="ARBA" id="ARBA00023125"/>
    </source>
</evidence>
<dbReference type="InterPro" id="IPR009057">
    <property type="entry name" value="Homeodomain-like_sf"/>
</dbReference>
<evidence type="ECO:0000313" key="9">
    <source>
        <dbReference type="Proteomes" id="UP000251123"/>
    </source>
</evidence>
<evidence type="ECO:0000256" key="1">
    <source>
        <dbReference type="ARBA" id="ARBA00022741"/>
    </source>
</evidence>
<dbReference type="SUPFAM" id="SSF46689">
    <property type="entry name" value="Homeodomain-like"/>
    <property type="match status" value="1"/>
</dbReference>
<dbReference type="Pfam" id="PF02954">
    <property type="entry name" value="HTH_8"/>
    <property type="match status" value="1"/>
</dbReference>
<dbReference type="GO" id="GO:0006355">
    <property type="term" value="P:regulation of DNA-templated transcription"/>
    <property type="evidence" value="ECO:0007669"/>
    <property type="project" value="InterPro"/>
</dbReference>
<evidence type="ECO:0000256" key="3">
    <source>
        <dbReference type="ARBA" id="ARBA00023015"/>
    </source>
</evidence>
<dbReference type="InterPro" id="IPR003593">
    <property type="entry name" value="AAA+_ATPase"/>
</dbReference>
<keyword evidence="3" id="KW-0805">Transcription regulation</keyword>
<dbReference type="Pfam" id="PF00158">
    <property type="entry name" value="Sigma54_activat"/>
    <property type="match status" value="1"/>
</dbReference>
<dbReference type="Gene3D" id="3.40.50.300">
    <property type="entry name" value="P-loop containing nucleotide triphosphate hydrolases"/>
    <property type="match status" value="1"/>
</dbReference>
<dbReference type="SMART" id="SM00382">
    <property type="entry name" value="AAA"/>
    <property type="match status" value="1"/>
</dbReference>
<evidence type="ECO:0000256" key="2">
    <source>
        <dbReference type="ARBA" id="ARBA00022840"/>
    </source>
</evidence>
<feature type="region of interest" description="Disordered" evidence="6">
    <location>
        <begin position="583"/>
        <end position="644"/>
    </location>
</feature>
<dbReference type="InterPro" id="IPR058031">
    <property type="entry name" value="AAA_lid_NorR"/>
</dbReference>
<dbReference type="InterPro" id="IPR027417">
    <property type="entry name" value="P-loop_NTPase"/>
</dbReference>
<sequence length="671" mass="73749">MLNPESPSTAPALIDPASKAFQSLLDKLAPTEATVLIVGETGTGKEVVARYLHHHSARRQQPFLAVNCGALTESLAEAELFGHEKGAFTGAQQGQPGWFEAAEGGTLLLDEIGELSLPLQVKLLRVLQEREITRVGSRKAIKVNVRVIAATHVDLPQAIRERRFREDLYYRLNIAVVPLPPLRQRRQDIPLLAHHFLSLFARRLGRPTLRLAPESLARLMDYSWPGNIRELENTLHNAVLLSKEEEISPAQLRLATLNDAPGPASDHELDDFIRHQLALPGEPLWQRVTSALIRHAMAHCDDNQSQAAALLGISRHTLRTQLANLGLIKSRRRPPAPPRAFANAAGADRELRIGYQRFGSLGILKARQSLETAFASLGVNVLWSEFPAGPQLLHALACNEIDFGTTGEAPPVFAQASNSELMYVAWEPPAPRSVAMVVPQGSDIRQLSDLRGKRIALNKGSNVHWLLLQILEDAGLGLNDVRVVYTPPKYPLTASDYLAVDAWMMWDPLLSDAEHTGELRVVASGEGRVNNHQFYLSRRDYLAQHGDIMRRLLTELTHTGQFIDSHRGEAARLLSAELGIDARSAEHGPRPPQPSPAADGSVGDPRPADHRRSLLPPRAYRQTGPGARSGVVRRTRAGRHQTADGGQLAKFARYLPDCSGADSLDLMAMLP</sequence>
<gene>
    <name evidence="8" type="primary">zraR_1</name>
    <name evidence="8" type="ORF">NCTC9601_02013</name>
</gene>
<dbReference type="Proteomes" id="UP000251123">
    <property type="component" value="Unassembled WGS sequence"/>
</dbReference>
<dbReference type="InterPro" id="IPR025943">
    <property type="entry name" value="Sigma_54_int_dom_ATP-bd_2"/>
</dbReference>
<keyword evidence="4" id="KW-0238">DNA-binding</keyword>
<protein>
    <submittedName>
        <fullName evidence="8">Alkanesulfonates-binding protein</fullName>
    </submittedName>
</protein>
<dbReference type="InterPro" id="IPR002078">
    <property type="entry name" value="Sigma_54_int"/>
</dbReference>
<dbReference type="EMBL" id="UASN01000017">
    <property type="protein sequence ID" value="SPX54855.1"/>
    <property type="molecule type" value="Genomic_DNA"/>
</dbReference>
<proteinExistence type="predicted"/>
<name>A0A2X1QES5_KLEPN</name>
<dbReference type="PROSITE" id="PS00675">
    <property type="entry name" value="SIGMA54_INTERACT_1"/>
    <property type="match status" value="1"/>
</dbReference>
<keyword evidence="5" id="KW-0804">Transcription</keyword>
<dbReference type="GO" id="GO:0043565">
    <property type="term" value="F:sequence-specific DNA binding"/>
    <property type="evidence" value="ECO:0007669"/>
    <property type="project" value="InterPro"/>
</dbReference>
<dbReference type="InterPro" id="IPR025944">
    <property type="entry name" value="Sigma_54_int_dom_CS"/>
</dbReference>
<dbReference type="Pfam" id="PF25601">
    <property type="entry name" value="AAA_lid_14"/>
    <property type="match status" value="1"/>
</dbReference>
<feature type="domain" description="Sigma-54 factor interaction" evidence="7">
    <location>
        <begin position="15"/>
        <end position="240"/>
    </location>
</feature>